<feature type="coiled-coil region" evidence="1">
    <location>
        <begin position="150"/>
        <end position="184"/>
    </location>
</feature>
<feature type="coiled-coil region" evidence="1">
    <location>
        <begin position="238"/>
        <end position="265"/>
    </location>
</feature>
<proteinExistence type="predicted"/>
<dbReference type="Proteomes" id="UP001162156">
    <property type="component" value="Unassembled WGS sequence"/>
</dbReference>
<dbReference type="PANTHER" id="PTHR13066">
    <property type="entry name" value="BASIC LEUCINE ZIPPER NUCLEAR FACTOR 1 BLZF1 PROTEIN"/>
    <property type="match status" value="1"/>
</dbReference>
<protein>
    <recommendedName>
        <fullName evidence="4">Golgin-45</fullName>
    </recommendedName>
</protein>
<evidence type="ECO:0000313" key="2">
    <source>
        <dbReference type="EMBL" id="KAJ8937444.1"/>
    </source>
</evidence>
<evidence type="ECO:0000313" key="3">
    <source>
        <dbReference type="Proteomes" id="UP001162156"/>
    </source>
</evidence>
<name>A0AAV8XHB6_9CUCU</name>
<keyword evidence="1" id="KW-0175">Coiled coil</keyword>
<organism evidence="2 3">
    <name type="scientific">Rhamnusium bicolor</name>
    <dbReference type="NCBI Taxonomy" id="1586634"/>
    <lineage>
        <taxon>Eukaryota</taxon>
        <taxon>Metazoa</taxon>
        <taxon>Ecdysozoa</taxon>
        <taxon>Arthropoda</taxon>
        <taxon>Hexapoda</taxon>
        <taxon>Insecta</taxon>
        <taxon>Pterygota</taxon>
        <taxon>Neoptera</taxon>
        <taxon>Endopterygota</taxon>
        <taxon>Coleoptera</taxon>
        <taxon>Polyphaga</taxon>
        <taxon>Cucujiformia</taxon>
        <taxon>Chrysomeloidea</taxon>
        <taxon>Cerambycidae</taxon>
        <taxon>Lepturinae</taxon>
        <taxon>Rhagiini</taxon>
        <taxon>Rhamnusium</taxon>
    </lineage>
</organism>
<evidence type="ECO:0008006" key="4">
    <source>
        <dbReference type="Google" id="ProtNLM"/>
    </source>
</evidence>
<evidence type="ECO:0000256" key="1">
    <source>
        <dbReference type="SAM" id="Coils"/>
    </source>
</evidence>
<keyword evidence="3" id="KW-1185">Reference proteome</keyword>
<dbReference type="GO" id="GO:0007030">
    <property type="term" value="P:Golgi organization"/>
    <property type="evidence" value="ECO:0007669"/>
    <property type="project" value="InterPro"/>
</dbReference>
<dbReference type="EMBL" id="JANEYF010003318">
    <property type="protein sequence ID" value="KAJ8937444.1"/>
    <property type="molecule type" value="Genomic_DNA"/>
</dbReference>
<reference evidence="2" key="1">
    <citation type="journal article" date="2023" name="Insect Mol. Biol.">
        <title>Genome sequencing provides insights into the evolution of gene families encoding plant cell wall-degrading enzymes in longhorned beetles.</title>
        <authorList>
            <person name="Shin N.R."/>
            <person name="Okamura Y."/>
            <person name="Kirsch R."/>
            <person name="Pauchet Y."/>
        </authorList>
    </citation>
    <scope>NUCLEOTIDE SEQUENCE</scope>
    <source>
        <strain evidence="2">RBIC_L_NR</strain>
    </source>
</reference>
<dbReference type="InterPro" id="IPR027095">
    <property type="entry name" value="Golgin-45"/>
</dbReference>
<sequence>MDKEIRTLGDGMDSTIISGPPAIGLSTLNQCNIKIANNISSSILNSLRPVEPNSKIFWLVPKYIPKERKVPKCLIKKSKEPKFIPYEPYKAAVEPIICKRTMHKQVVEIKPSKNNIEIHALVSQLSELRETEMNKTNVIDSKTDETFKLRLQWEKEKEAYETDIKNLRETNSHLENQLKFQAQHLTEDKLSLARALLKSANHLTSHQEQTEWLSGQCEVWRSKFLASSLMVEELAKWKSALTNRINDLQEVLKSLLEERRKVHSQSLKTCSYLKLVADKLTDNEKEVKLKHGSIIELANVNEELSQCALKGLKLQDEITKYSIPIKLTQHTVAEKAALKLLQNPVMITTKQDALCNAVMGAATSQGGKQMFLQHPSMHACCSHCKGDVQNI</sequence>
<dbReference type="GO" id="GO:0043001">
    <property type="term" value="P:Golgi to plasma membrane protein transport"/>
    <property type="evidence" value="ECO:0007669"/>
    <property type="project" value="InterPro"/>
</dbReference>
<dbReference type="AlphaFoldDB" id="A0AAV8XHB6"/>
<dbReference type="PANTHER" id="PTHR13066:SF2">
    <property type="entry name" value="GOLGIN-45"/>
    <property type="match status" value="1"/>
</dbReference>
<accession>A0AAV8XHB6</accession>
<gene>
    <name evidence="2" type="ORF">NQ314_011833</name>
</gene>
<comment type="caution">
    <text evidence="2">The sequence shown here is derived from an EMBL/GenBank/DDBJ whole genome shotgun (WGS) entry which is preliminary data.</text>
</comment>
<dbReference type="GO" id="GO:0000139">
    <property type="term" value="C:Golgi membrane"/>
    <property type="evidence" value="ECO:0007669"/>
    <property type="project" value="TreeGrafter"/>
</dbReference>